<comment type="similarity">
    <text evidence="3">Belongs to the FliG family.</text>
</comment>
<evidence type="ECO:0000259" key="11">
    <source>
        <dbReference type="Pfam" id="PF14841"/>
    </source>
</evidence>
<evidence type="ECO:0000256" key="2">
    <source>
        <dbReference type="ARBA" id="ARBA00004413"/>
    </source>
</evidence>
<dbReference type="GO" id="GO:0071973">
    <property type="term" value="P:bacterial-type flagellum-dependent cell motility"/>
    <property type="evidence" value="ECO:0007669"/>
    <property type="project" value="InterPro"/>
</dbReference>
<dbReference type="Proteomes" id="UP000316921">
    <property type="component" value="Chromosome"/>
</dbReference>
<dbReference type="GO" id="GO:0005886">
    <property type="term" value="C:plasma membrane"/>
    <property type="evidence" value="ECO:0007669"/>
    <property type="project" value="UniProtKB-SubCell"/>
</dbReference>
<evidence type="ECO:0000259" key="10">
    <source>
        <dbReference type="Pfam" id="PF01706"/>
    </source>
</evidence>
<dbReference type="GO" id="GO:0009425">
    <property type="term" value="C:bacterial-type flagellum basal body"/>
    <property type="evidence" value="ECO:0007669"/>
    <property type="project" value="UniProtKB-SubCell"/>
</dbReference>
<dbReference type="InterPro" id="IPR032779">
    <property type="entry name" value="FliG_M"/>
</dbReference>
<keyword evidence="13" id="KW-0282">Flagellum</keyword>
<dbReference type="GO" id="GO:0006935">
    <property type="term" value="P:chemotaxis"/>
    <property type="evidence" value="ECO:0007669"/>
    <property type="project" value="UniProtKB-KW"/>
</dbReference>
<dbReference type="PRINTS" id="PR00954">
    <property type="entry name" value="FLGMOTORFLIG"/>
</dbReference>
<evidence type="ECO:0000256" key="7">
    <source>
        <dbReference type="ARBA" id="ARBA00022779"/>
    </source>
</evidence>
<dbReference type="PANTHER" id="PTHR30534:SF0">
    <property type="entry name" value="FLAGELLAR MOTOR SWITCH PROTEIN FLIG"/>
    <property type="match status" value="1"/>
</dbReference>
<dbReference type="InterPro" id="IPR023087">
    <property type="entry name" value="Flg_Motor_Flig_C"/>
</dbReference>
<dbReference type="Pfam" id="PF14842">
    <property type="entry name" value="FliG_N"/>
    <property type="match status" value="1"/>
</dbReference>
<organism evidence="13 14">
    <name type="scientific">Engelhardtia mirabilis</name>
    <dbReference type="NCBI Taxonomy" id="2528011"/>
    <lineage>
        <taxon>Bacteria</taxon>
        <taxon>Pseudomonadati</taxon>
        <taxon>Planctomycetota</taxon>
        <taxon>Planctomycetia</taxon>
        <taxon>Planctomycetia incertae sedis</taxon>
        <taxon>Engelhardtia</taxon>
    </lineage>
</organism>
<feature type="domain" description="Flagellar motor switch protein FliG N-terminal" evidence="12">
    <location>
        <begin position="15"/>
        <end position="120"/>
    </location>
</feature>
<keyword evidence="13" id="KW-0969">Cilium</keyword>
<keyword evidence="9" id="KW-0975">Bacterial flagellum</keyword>
<proteinExistence type="inferred from homology"/>
<evidence type="ECO:0000256" key="6">
    <source>
        <dbReference type="ARBA" id="ARBA00022500"/>
    </source>
</evidence>
<dbReference type="AlphaFoldDB" id="A0A518BSS6"/>
<comment type="subcellular location">
    <subcellularLocation>
        <location evidence="1">Bacterial flagellum basal body</location>
    </subcellularLocation>
    <subcellularLocation>
        <location evidence="2">Cell membrane</location>
        <topology evidence="2">Peripheral membrane protein</topology>
        <orientation evidence="2">Cytoplasmic side</orientation>
    </subcellularLocation>
</comment>
<dbReference type="InterPro" id="IPR028263">
    <property type="entry name" value="FliG_N"/>
</dbReference>
<gene>
    <name evidence="13" type="primary">fliG</name>
    <name evidence="13" type="ORF">Pla133_51500</name>
</gene>
<dbReference type="KEGG" id="pbap:Pla133_51500"/>
<evidence type="ECO:0000256" key="9">
    <source>
        <dbReference type="ARBA" id="ARBA00023143"/>
    </source>
</evidence>
<evidence type="ECO:0000259" key="12">
    <source>
        <dbReference type="Pfam" id="PF14842"/>
    </source>
</evidence>
<keyword evidence="14" id="KW-1185">Reference proteome</keyword>
<keyword evidence="5" id="KW-1003">Cell membrane</keyword>
<dbReference type="PANTHER" id="PTHR30534">
    <property type="entry name" value="FLAGELLAR MOTOR SWITCH PROTEIN FLIG"/>
    <property type="match status" value="1"/>
</dbReference>
<dbReference type="InterPro" id="IPR000090">
    <property type="entry name" value="Flg_Motor_Flig"/>
</dbReference>
<dbReference type="Gene3D" id="1.10.220.30">
    <property type="match status" value="3"/>
</dbReference>
<name>A0A518BSS6_9BACT</name>
<dbReference type="Pfam" id="PF01706">
    <property type="entry name" value="FliG_C"/>
    <property type="match status" value="1"/>
</dbReference>
<evidence type="ECO:0000256" key="5">
    <source>
        <dbReference type="ARBA" id="ARBA00022475"/>
    </source>
</evidence>
<evidence type="ECO:0000256" key="4">
    <source>
        <dbReference type="ARBA" id="ARBA00021870"/>
    </source>
</evidence>
<dbReference type="SUPFAM" id="SSF48029">
    <property type="entry name" value="FliG"/>
    <property type="match status" value="2"/>
</dbReference>
<keyword evidence="7" id="KW-0283">Flagellar rotation</keyword>
<evidence type="ECO:0000256" key="3">
    <source>
        <dbReference type="ARBA" id="ARBA00010299"/>
    </source>
</evidence>
<keyword evidence="6" id="KW-0145">Chemotaxis</keyword>
<dbReference type="RefSeq" id="WP_145070478.1">
    <property type="nucleotide sequence ID" value="NZ_CP036287.1"/>
</dbReference>
<keyword evidence="13" id="KW-0966">Cell projection</keyword>
<reference evidence="13 14" key="1">
    <citation type="submission" date="2019-02" db="EMBL/GenBank/DDBJ databases">
        <title>Deep-cultivation of Planctomycetes and their phenomic and genomic characterization uncovers novel biology.</title>
        <authorList>
            <person name="Wiegand S."/>
            <person name="Jogler M."/>
            <person name="Boedeker C."/>
            <person name="Pinto D."/>
            <person name="Vollmers J."/>
            <person name="Rivas-Marin E."/>
            <person name="Kohn T."/>
            <person name="Peeters S.H."/>
            <person name="Heuer A."/>
            <person name="Rast P."/>
            <person name="Oberbeckmann S."/>
            <person name="Bunk B."/>
            <person name="Jeske O."/>
            <person name="Meyerdierks A."/>
            <person name="Storesund J.E."/>
            <person name="Kallscheuer N."/>
            <person name="Luecker S."/>
            <person name="Lage O.M."/>
            <person name="Pohl T."/>
            <person name="Merkel B.J."/>
            <person name="Hornburger P."/>
            <person name="Mueller R.-W."/>
            <person name="Bruemmer F."/>
            <person name="Labrenz M."/>
            <person name="Spormann A.M."/>
            <person name="Op den Camp H."/>
            <person name="Overmann J."/>
            <person name="Amann R."/>
            <person name="Jetten M.S.M."/>
            <person name="Mascher T."/>
            <person name="Medema M.H."/>
            <person name="Devos D.P."/>
            <person name="Kaster A.-K."/>
            <person name="Ovreas L."/>
            <person name="Rohde M."/>
            <person name="Galperin M.Y."/>
            <person name="Jogler C."/>
        </authorList>
    </citation>
    <scope>NUCLEOTIDE SEQUENCE [LARGE SCALE GENOMIC DNA]</scope>
    <source>
        <strain evidence="13 14">Pla133</strain>
    </source>
</reference>
<keyword evidence="8" id="KW-0472">Membrane</keyword>
<feature type="domain" description="Flagellar motor switch protein FliG C-terminal" evidence="10">
    <location>
        <begin position="232"/>
        <end position="337"/>
    </location>
</feature>
<dbReference type="Pfam" id="PF14841">
    <property type="entry name" value="FliG_M"/>
    <property type="match status" value="1"/>
</dbReference>
<sequence>MSEKDKDQPLDPASLDGPQRVAAFLLSLDRDKAAQMLQHLSDDVVTEVVEAMSRVDSSFAGDELMKHLHGQVALRFYKAPGVQPSTPDELEDLLVRGLGEERAELVLQQIQRRRLEERPFAQIESEPPSKIARVLETESPASTALVLAHLDPALSAVVLGGMDVDLALDVVRRMAVLTPPSFDVLNLIAQDLKIRLDNLGAAPIEMTRAQRYQTIADMLNHAGPETEGGVLEKIEEDNAQMATEIRDYMFTWSDIGTIDRRAMQKILGSVDTRTLSVALKASGPEVEENIMGNLSTRVREMVREERELAGNMPMSEVMSAREDIMKAVRAMIDAGEFSPAKGGDELVA</sequence>
<feature type="domain" description="Flagellar motor switch protein FliG middle" evidence="11">
    <location>
        <begin position="128"/>
        <end position="200"/>
    </location>
</feature>
<evidence type="ECO:0000256" key="1">
    <source>
        <dbReference type="ARBA" id="ARBA00004117"/>
    </source>
</evidence>
<dbReference type="EMBL" id="CP036287">
    <property type="protein sequence ID" value="QDU70027.1"/>
    <property type="molecule type" value="Genomic_DNA"/>
</dbReference>
<accession>A0A518BSS6</accession>
<protein>
    <recommendedName>
        <fullName evidence="4">Flagellar motor switch protein FliG</fullName>
    </recommendedName>
</protein>
<evidence type="ECO:0000256" key="8">
    <source>
        <dbReference type="ARBA" id="ARBA00023136"/>
    </source>
</evidence>
<dbReference type="GO" id="GO:0003774">
    <property type="term" value="F:cytoskeletal motor activity"/>
    <property type="evidence" value="ECO:0007669"/>
    <property type="project" value="InterPro"/>
</dbReference>
<evidence type="ECO:0000313" key="13">
    <source>
        <dbReference type="EMBL" id="QDU70027.1"/>
    </source>
</evidence>
<dbReference type="InterPro" id="IPR011002">
    <property type="entry name" value="FliG_a-hlx"/>
</dbReference>
<evidence type="ECO:0000313" key="14">
    <source>
        <dbReference type="Proteomes" id="UP000316921"/>
    </source>
</evidence>